<dbReference type="AlphaFoldDB" id="A0A1E3PSA3"/>
<dbReference type="InterPro" id="IPR008913">
    <property type="entry name" value="Znf_CHY"/>
</dbReference>
<evidence type="ECO:0000259" key="7">
    <source>
        <dbReference type="PROSITE" id="PS51266"/>
    </source>
</evidence>
<evidence type="ECO:0000256" key="1">
    <source>
        <dbReference type="ARBA" id="ARBA00022723"/>
    </source>
</evidence>
<gene>
    <name evidence="8" type="ORF">NADFUDRAFT_48962</name>
</gene>
<feature type="compositionally biased region" description="Basic residues" evidence="5">
    <location>
        <begin position="29"/>
        <end position="41"/>
    </location>
</feature>
<dbReference type="PROSITE" id="PS50908">
    <property type="entry name" value="RWD"/>
    <property type="match status" value="1"/>
</dbReference>
<evidence type="ECO:0000256" key="4">
    <source>
        <dbReference type="PROSITE-ProRule" id="PRU00601"/>
    </source>
</evidence>
<organism evidence="8 9">
    <name type="scientific">Nadsonia fulvescens var. elongata DSM 6958</name>
    <dbReference type="NCBI Taxonomy" id="857566"/>
    <lineage>
        <taxon>Eukaryota</taxon>
        <taxon>Fungi</taxon>
        <taxon>Dikarya</taxon>
        <taxon>Ascomycota</taxon>
        <taxon>Saccharomycotina</taxon>
        <taxon>Dipodascomycetes</taxon>
        <taxon>Dipodascales</taxon>
        <taxon>Dipodascales incertae sedis</taxon>
        <taxon>Nadsonia</taxon>
    </lineage>
</organism>
<evidence type="ECO:0000313" key="8">
    <source>
        <dbReference type="EMBL" id="ODQ68315.1"/>
    </source>
</evidence>
<dbReference type="InterPro" id="IPR006575">
    <property type="entry name" value="RWD_dom"/>
</dbReference>
<protein>
    <recommendedName>
        <fullName evidence="10">CHY-type domain-containing protein</fullName>
    </recommendedName>
</protein>
<dbReference type="PROSITE" id="PS51266">
    <property type="entry name" value="ZF_CHY"/>
    <property type="match status" value="1"/>
</dbReference>
<keyword evidence="1" id="KW-0479">Metal-binding</keyword>
<dbReference type="OrthoDB" id="10253329at2759"/>
<feature type="compositionally biased region" description="Basic and acidic residues" evidence="5">
    <location>
        <begin position="798"/>
        <end position="814"/>
    </location>
</feature>
<feature type="domain" description="RWD" evidence="6">
    <location>
        <begin position="159"/>
        <end position="264"/>
    </location>
</feature>
<evidence type="ECO:0000259" key="6">
    <source>
        <dbReference type="PROSITE" id="PS50908"/>
    </source>
</evidence>
<dbReference type="EMBL" id="KV454406">
    <property type="protein sequence ID" value="ODQ68315.1"/>
    <property type="molecule type" value="Genomic_DNA"/>
</dbReference>
<accession>A0A1E3PSA3</accession>
<dbReference type="Proteomes" id="UP000095009">
    <property type="component" value="Unassembled WGS sequence"/>
</dbReference>
<name>A0A1E3PSA3_9ASCO</name>
<feature type="compositionally biased region" description="Basic residues" evidence="5">
    <location>
        <begin position="74"/>
        <end position="83"/>
    </location>
</feature>
<dbReference type="InterPro" id="IPR037274">
    <property type="entry name" value="Znf_CHY_sf"/>
</dbReference>
<keyword evidence="2 4" id="KW-0863">Zinc-finger</keyword>
<proteinExistence type="predicted"/>
<evidence type="ECO:0000256" key="3">
    <source>
        <dbReference type="ARBA" id="ARBA00022833"/>
    </source>
</evidence>
<feature type="compositionally biased region" description="Polar residues" evidence="5">
    <location>
        <begin position="50"/>
        <end position="73"/>
    </location>
</feature>
<feature type="region of interest" description="Disordered" evidence="5">
    <location>
        <begin position="1"/>
        <end position="145"/>
    </location>
</feature>
<keyword evidence="9" id="KW-1185">Reference proteome</keyword>
<dbReference type="SUPFAM" id="SSF161219">
    <property type="entry name" value="CHY zinc finger-like"/>
    <property type="match status" value="1"/>
</dbReference>
<dbReference type="STRING" id="857566.A0A1E3PSA3"/>
<dbReference type="GO" id="GO:0008270">
    <property type="term" value="F:zinc ion binding"/>
    <property type="evidence" value="ECO:0007669"/>
    <property type="project" value="UniProtKB-KW"/>
</dbReference>
<feature type="domain" description="CHY-type" evidence="7">
    <location>
        <begin position="722"/>
        <end position="789"/>
    </location>
</feature>
<feature type="compositionally biased region" description="Polar residues" evidence="5">
    <location>
        <begin position="1"/>
        <end position="26"/>
    </location>
</feature>
<evidence type="ECO:0000256" key="5">
    <source>
        <dbReference type="SAM" id="MobiDB-lite"/>
    </source>
</evidence>
<evidence type="ECO:0000256" key="2">
    <source>
        <dbReference type="ARBA" id="ARBA00022771"/>
    </source>
</evidence>
<feature type="compositionally biased region" description="Polar residues" evidence="5">
    <location>
        <begin position="122"/>
        <end position="137"/>
    </location>
</feature>
<evidence type="ECO:0000313" key="9">
    <source>
        <dbReference type="Proteomes" id="UP000095009"/>
    </source>
</evidence>
<keyword evidence="3" id="KW-0862">Zinc</keyword>
<feature type="region of interest" description="Disordered" evidence="5">
    <location>
        <begin position="798"/>
        <end position="822"/>
    </location>
</feature>
<reference evidence="8 9" key="1">
    <citation type="journal article" date="2016" name="Proc. Natl. Acad. Sci. U.S.A.">
        <title>Comparative genomics of biotechnologically important yeasts.</title>
        <authorList>
            <person name="Riley R."/>
            <person name="Haridas S."/>
            <person name="Wolfe K.H."/>
            <person name="Lopes M.R."/>
            <person name="Hittinger C.T."/>
            <person name="Goeker M."/>
            <person name="Salamov A.A."/>
            <person name="Wisecaver J.H."/>
            <person name="Long T.M."/>
            <person name="Calvey C.H."/>
            <person name="Aerts A.L."/>
            <person name="Barry K.W."/>
            <person name="Choi C."/>
            <person name="Clum A."/>
            <person name="Coughlan A.Y."/>
            <person name="Deshpande S."/>
            <person name="Douglass A.P."/>
            <person name="Hanson S.J."/>
            <person name="Klenk H.-P."/>
            <person name="LaButti K.M."/>
            <person name="Lapidus A."/>
            <person name="Lindquist E.A."/>
            <person name="Lipzen A.M."/>
            <person name="Meier-Kolthoff J.P."/>
            <person name="Ohm R.A."/>
            <person name="Otillar R.P."/>
            <person name="Pangilinan J.L."/>
            <person name="Peng Y."/>
            <person name="Rokas A."/>
            <person name="Rosa C.A."/>
            <person name="Scheuner C."/>
            <person name="Sibirny A.A."/>
            <person name="Slot J.C."/>
            <person name="Stielow J.B."/>
            <person name="Sun H."/>
            <person name="Kurtzman C.P."/>
            <person name="Blackwell M."/>
            <person name="Grigoriev I.V."/>
            <person name="Jeffries T.W."/>
        </authorList>
    </citation>
    <scope>NUCLEOTIDE SEQUENCE [LARGE SCALE GENOMIC DNA]</scope>
    <source>
        <strain evidence="8 9">DSM 6958</strain>
    </source>
</reference>
<dbReference type="Pfam" id="PF05495">
    <property type="entry name" value="zf-CHY"/>
    <property type="match status" value="1"/>
</dbReference>
<sequence>MSQADPESRNTQSLTPSNTSTDVSTLNRPRNRNRNRNRNRTNKGGEKNAEVSNQCDTASSSENSGRNESLQRASRSHNPRNRTPRASNNPRKDKEPVTTSNISEQIEPLNGTSSESSSSSSQRAVTSLLQRQSSRVPTDQRRVAVRRPQSLIKKSVLETEVQQLERRYKGLIKSDTADGSKFLQFSLTPSDPDFPFDIQNLDLEMTVAADYPKTVPWIKVTNKSIPTGYSANVNIGFGRIAEANLGRKPLLRMIYELDVRLEEFLKMEKVQTIKIVRHAPSMTSSSNRSSSVALDTSVSPIVTGTKSLKPTAAAFVPGRMPINPSYHVPARYISPEVVRLRDSEISVMRKRLPNVSVRQDLTTGTIFNVILEPILTEESAIKRIGELLGDSIQLRLFVPKDYNVAPCSIEVTNVKELIAMNIQRNFSEHAYKTKNWSLIAQLNFIACEIMDLIQEESSTGLVEHNEARKTESMHEDFPPSLVESSSIDKNFSEDVSRDPNIEPDSSIVSSAINHAGNLEPPKYYTKTPSPSSVGESTSEFYNLVHRIEGRGIRVDLPGVELKNIAIVELNSISLVVTCNRCGSNNDIHDIVTSSYGKESKPVAVECHKCNQVLAASFRKDMVHIMCKTAGYLDVLNCKPFDYLPSLFTPTCGECSETLSSYMKRIYLSKPTSVVCFTCHTRMTLTVPEIAYNEEELPSKALHLSKPAKKTQKEKLGLVTGTPLPRDGCCKHYKKSQRWFRFACCHKALPCDKCHEEQIPDHHPDHIVKMICGKCSREQNMAKICAFCEHSFEKKFSSHWEGGKGTRDQVRMSKKDSRKYKRI</sequence>
<evidence type="ECO:0008006" key="10">
    <source>
        <dbReference type="Google" id="ProtNLM"/>
    </source>
</evidence>